<gene>
    <name evidence="1" type="ORF">LY11_04196</name>
</gene>
<reference evidence="1 2" key="1">
    <citation type="submission" date="2018-06" db="EMBL/GenBank/DDBJ databases">
        <title>Genomic Encyclopedia of Archaeal and Bacterial Type Strains, Phase II (KMG-II): from individual species to whole genera.</title>
        <authorList>
            <person name="Goeker M."/>
        </authorList>
    </citation>
    <scope>NUCLEOTIDE SEQUENCE [LARGE SCALE GENOMIC DNA]</scope>
    <source>
        <strain evidence="1 2">DSM 14825</strain>
    </source>
</reference>
<comment type="caution">
    <text evidence="1">The sequence shown here is derived from an EMBL/GenBank/DDBJ whole genome shotgun (WGS) entry which is preliminary data.</text>
</comment>
<accession>A0A327S7I7</accession>
<dbReference type="AlphaFoldDB" id="A0A327S7I7"/>
<protein>
    <submittedName>
        <fullName evidence="1">Uncharacterized protein DUF4393</fullName>
    </submittedName>
</protein>
<dbReference type="Pfam" id="PF14337">
    <property type="entry name" value="Abi_alpha"/>
    <property type="match status" value="1"/>
</dbReference>
<sequence>MEEKSTTKSVDLFGIAPYGETVKLFVEKSFDGVSAILSRVCLPATEEFGLYLKDKVRHWRLKNIIEMVEKADKKIDFTNNELTIHPRIMNDFLESGSLCEKEELQDMWAGLLVASANPAADETNLLFTNILKNLTPTQAKMINNVCENCKVFDYGESNSTLVGKKYILLVDELCKLTGIDDVYQLHAEMSILKSNNLFGLKTGAEANSEPQAIAFYPSLFLLNFYSKTQGYKGDLKNFYRTRLEPYVHDNIDLLDIYNKAKM</sequence>
<dbReference type="RefSeq" id="WP_111635565.1">
    <property type="nucleotide sequence ID" value="NZ_QLLR01000028.1"/>
</dbReference>
<dbReference type="EMBL" id="QLLR01000028">
    <property type="protein sequence ID" value="RAJ25009.1"/>
    <property type="molecule type" value="Genomic_DNA"/>
</dbReference>
<organism evidence="1 2">
    <name type="scientific">Pedobacter cryoconitis</name>
    <dbReference type="NCBI Taxonomy" id="188932"/>
    <lineage>
        <taxon>Bacteria</taxon>
        <taxon>Pseudomonadati</taxon>
        <taxon>Bacteroidota</taxon>
        <taxon>Sphingobacteriia</taxon>
        <taxon>Sphingobacteriales</taxon>
        <taxon>Sphingobacteriaceae</taxon>
        <taxon>Pedobacter</taxon>
    </lineage>
</organism>
<dbReference type="OrthoDB" id="7063390at2"/>
<dbReference type="InterPro" id="IPR025506">
    <property type="entry name" value="Abi_alpha"/>
</dbReference>
<dbReference type="Proteomes" id="UP000249754">
    <property type="component" value="Unassembled WGS sequence"/>
</dbReference>
<evidence type="ECO:0000313" key="1">
    <source>
        <dbReference type="EMBL" id="RAJ25009.1"/>
    </source>
</evidence>
<evidence type="ECO:0000313" key="2">
    <source>
        <dbReference type="Proteomes" id="UP000249754"/>
    </source>
</evidence>
<proteinExistence type="predicted"/>
<name>A0A327S7I7_9SPHI</name>